<keyword evidence="3" id="KW-0479">Metal-binding</keyword>
<dbReference type="SMART" id="SM00355">
    <property type="entry name" value="ZnF_C2H2"/>
    <property type="match status" value="4"/>
</dbReference>
<keyword evidence="5 11" id="KW-0863">Zinc-finger</keyword>
<dbReference type="PANTHER" id="PTHR14003:SF23">
    <property type="entry name" value="ZINC FINGER PROTEIN 143"/>
    <property type="match status" value="1"/>
</dbReference>
<dbReference type="GO" id="GO:0031519">
    <property type="term" value="C:PcG protein complex"/>
    <property type="evidence" value="ECO:0007669"/>
    <property type="project" value="TreeGrafter"/>
</dbReference>
<dbReference type="Gene3D" id="3.30.160.60">
    <property type="entry name" value="Classic Zinc Finger"/>
    <property type="match status" value="3"/>
</dbReference>
<feature type="domain" description="C2H2-type" evidence="13">
    <location>
        <begin position="158"/>
        <end position="187"/>
    </location>
</feature>
<dbReference type="PANTHER" id="PTHR14003">
    <property type="entry name" value="TRANSCRIPTIONAL REPRESSOR PROTEIN YY"/>
    <property type="match status" value="1"/>
</dbReference>
<evidence type="ECO:0000256" key="12">
    <source>
        <dbReference type="SAM" id="MobiDB-lite"/>
    </source>
</evidence>
<dbReference type="PROSITE" id="PS00028">
    <property type="entry name" value="ZINC_FINGER_C2H2_1"/>
    <property type="match status" value="4"/>
</dbReference>
<feature type="region of interest" description="Disordered" evidence="12">
    <location>
        <begin position="287"/>
        <end position="351"/>
    </location>
</feature>
<evidence type="ECO:0000256" key="7">
    <source>
        <dbReference type="ARBA" id="ARBA00023015"/>
    </source>
</evidence>
<dbReference type="GO" id="GO:0000981">
    <property type="term" value="F:DNA-binding transcription factor activity, RNA polymerase II-specific"/>
    <property type="evidence" value="ECO:0007669"/>
    <property type="project" value="TreeGrafter"/>
</dbReference>
<sequence length="489" mass="55848">MDQTALESTLYVKRPQALEKEERPEDWERDNDSDSQNGYDHDNQMQMQPVQSGDKKKKASGKKEVFVCPEIHCGKQFPRSFALRRHMRIHTGTKPYVCDFEGCTQRFNTSGNLSRHKRIHSGERPYPCVFGACGKRFNTSSKLKRHMRIHFPDGQPLFQCVESGCSWSCDNYKEFMQHQKLHTKPEPQQEKPMTALSQLAPQMHHHHVHHMPAYHDENVNHGNASFVDGMRRPHDYDSTVSSGHIVPHQHHHQHASYDYDDKSVPLPLPHDRRSSLFVGSSFKKEVASSHPLFGDDRRMRPDDRPRLPFPTSAFPSESIASSSPMNTTTSSSFPSHYTNANQSGHHHPSARQFPAQYEQPQYRAGYYGQQAPGYANAYGSSSYQFRSSTDSYDQDAYDRDSYDQQQDQHEPQQQDHHLGSHQSRPAPFAPIRREVASYNPPVSQAMRTSHPQESKYAAYSGANMNQPGHPGSEFTGEELSAVLELMKDS</sequence>
<keyword evidence="10" id="KW-0539">Nucleus</keyword>
<reference evidence="14" key="2">
    <citation type="journal article" date="2023" name="Microbiol Resour">
        <title>Decontamination and Annotation of the Draft Genome Sequence of the Oomycete Lagenidium giganteum ARSEF 373.</title>
        <authorList>
            <person name="Morgan W.R."/>
            <person name="Tartar A."/>
        </authorList>
    </citation>
    <scope>NUCLEOTIDE SEQUENCE</scope>
    <source>
        <strain evidence="14">ARSEF 373</strain>
    </source>
</reference>
<evidence type="ECO:0000256" key="2">
    <source>
        <dbReference type="ARBA" id="ARBA00006991"/>
    </source>
</evidence>
<feature type="compositionally biased region" description="Basic and acidic residues" evidence="12">
    <location>
        <begin position="255"/>
        <end position="266"/>
    </location>
</feature>
<feature type="compositionally biased region" description="Acidic residues" evidence="12">
    <location>
        <begin position="24"/>
        <end position="33"/>
    </location>
</feature>
<feature type="domain" description="C2H2-type" evidence="13">
    <location>
        <begin position="96"/>
        <end position="125"/>
    </location>
</feature>
<evidence type="ECO:0000313" key="14">
    <source>
        <dbReference type="EMBL" id="DAZ94526.1"/>
    </source>
</evidence>
<evidence type="ECO:0000256" key="10">
    <source>
        <dbReference type="ARBA" id="ARBA00023242"/>
    </source>
</evidence>
<comment type="similarity">
    <text evidence="2">Belongs to the krueppel C2H2-type zinc-finger protein family.</text>
</comment>
<evidence type="ECO:0000256" key="1">
    <source>
        <dbReference type="ARBA" id="ARBA00004123"/>
    </source>
</evidence>
<dbReference type="GO" id="GO:0008270">
    <property type="term" value="F:zinc ion binding"/>
    <property type="evidence" value="ECO:0007669"/>
    <property type="project" value="UniProtKB-KW"/>
</dbReference>
<dbReference type="EMBL" id="DAKRPA010000246">
    <property type="protein sequence ID" value="DAZ94526.1"/>
    <property type="molecule type" value="Genomic_DNA"/>
</dbReference>
<feature type="compositionally biased region" description="Low complexity" evidence="12">
    <location>
        <begin position="309"/>
        <end position="335"/>
    </location>
</feature>
<feature type="compositionally biased region" description="Basic and acidic residues" evidence="12">
    <location>
        <begin position="287"/>
        <end position="306"/>
    </location>
</feature>
<evidence type="ECO:0000256" key="11">
    <source>
        <dbReference type="PROSITE-ProRule" id="PRU00042"/>
    </source>
</evidence>
<keyword evidence="7" id="KW-0805">Transcription regulation</keyword>
<dbReference type="FunFam" id="3.30.160.60:FF:000072">
    <property type="entry name" value="zinc finger protein 143 isoform X1"/>
    <property type="match status" value="2"/>
</dbReference>
<dbReference type="GO" id="GO:0000785">
    <property type="term" value="C:chromatin"/>
    <property type="evidence" value="ECO:0007669"/>
    <property type="project" value="TreeGrafter"/>
</dbReference>
<dbReference type="SUPFAM" id="SSF57667">
    <property type="entry name" value="beta-beta-alpha zinc fingers"/>
    <property type="match status" value="2"/>
</dbReference>
<dbReference type="GO" id="GO:0000978">
    <property type="term" value="F:RNA polymerase II cis-regulatory region sequence-specific DNA binding"/>
    <property type="evidence" value="ECO:0007669"/>
    <property type="project" value="TreeGrafter"/>
</dbReference>
<evidence type="ECO:0000256" key="8">
    <source>
        <dbReference type="ARBA" id="ARBA00023125"/>
    </source>
</evidence>
<organism evidence="14 15">
    <name type="scientific">Lagenidium giganteum</name>
    <dbReference type="NCBI Taxonomy" id="4803"/>
    <lineage>
        <taxon>Eukaryota</taxon>
        <taxon>Sar</taxon>
        <taxon>Stramenopiles</taxon>
        <taxon>Oomycota</taxon>
        <taxon>Peronosporomycetes</taxon>
        <taxon>Pythiales</taxon>
        <taxon>Pythiaceae</taxon>
    </lineage>
</organism>
<dbReference type="GO" id="GO:0005667">
    <property type="term" value="C:transcription regulator complex"/>
    <property type="evidence" value="ECO:0007669"/>
    <property type="project" value="TreeGrafter"/>
</dbReference>
<dbReference type="Proteomes" id="UP001146120">
    <property type="component" value="Unassembled WGS sequence"/>
</dbReference>
<keyword evidence="15" id="KW-1185">Reference proteome</keyword>
<keyword evidence="6" id="KW-0862">Zinc</keyword>
<keyword evidence="8" id="KW-0238">DNA-binding</keyword>
<evidence type="ECO:0000256" key="5">
    <source>
        <dbReference type="ARBA" id="ARBA00022771"/>
    </source>
</evidence>
<feature type="domain" description="C2H2-type" evidence="13">
    <location>
        <begin position="126"/>
        <end position="155"/>
    </location>
</feature>
<feature type="region of interest" description="Disordered" evidence="12">
    <location>
        <begin position="1"/>
        <end position="58"/>
    </location>
</feature>
<evidence type="ECO:0000256" key="4">
    <source>
        <dbReference type="ARBA" id="ARBA00022737"/>
    </source>
</evidence>
<proteinExistence type="inferred from homology"/>
<reference evidence="14" key="1">
    <citation type="submission" date="2022-11" db="EMBL/GenBank/DDBJ databases">
        <authorList>
            <person name="Morgan W.R."/>
            <person name="Tartar A."/>
        </authorList>
    </citation>
    <scope>NUCLEOTIDE SEQUENCE</scope>
    <source>
        <strain evidence="14">ARSEF 373</strain>
    </source>
</reference>
<feature type="domain" description="C2H2-type" evidence="13">
    <location>
        <begin position="66"/>
        <end position="95"/>
    </location>
</feature>
<keyword evidence="4" id="KW-0677">Repeat</keyword>
<evidence type="ECO:0000256" key="6">
    <source>
        <dbReference type="ARBA" id="ARBA00022833"/>
    </source>
</evidence>
<dbReference type="AlphaFoldDB" id="A0AAV2YKU7"/>
<feature type="compositionally biased region" description="Polar residues" evidence="12">
    <location>
        <begin position="440"/>
        <end position="451"/>
    </location>
</feature>
<keyword evidence="9" id="KW-0804">Transcription</keyword>
<dbReference type="PROSITE" id="PS50157">
    <property type="entry name" value="ZINC_FINGER_C2H2_2"/>
    <property type="match status" value="4"/>
</dbReference>
<accession>A0AAV2YKU7</accession>
<dbReference type="Pfam" id="PF00096">
    <property type="entry name" value="zf-C2H2"/>
    <property type="match status" value="3"/>
</dbReference>
<protein>
    <recommendedName>
        <fullName evidence="13">C2H2-type domain-containing protein</fullName>
    </recommendedName>
</protein>
<dbReference type="InterPro" id="IPR013087">
    <property type="entry name" value="Znf_C2H2_type"/>
</dbReference>
<evidence type="ECO:0000256" key="3">
    <source>
        <dbReference type="ARBA" id="ARBA00022723"/>
    </source>
</evidence>
<feature type="region of interest" description="Disordered" evidence="12">
    <location>
        <begin position="381"/>
        <end position="475"/>
    </location>
</feature>
<gene>
    <name evidence="14" type="ORF">N0F65_001542</name>
</gene>
<comment type="caution">
    <text evidence="14">The sequence shown here is derived from an EMBL/GenBank/DDBJ whole genome shotgun (WGS) entry which is preliminary data.</text>
</comment>
<evidence type="ECO:0000259" key="13">
    <source>
        <dbReference type="PROSITE" id="PS50157"/>
    </source>
</evidence>
<dbReference type="FunFam" id="3.30.160.60:FF:000185">
    <property type="entry name" value="zinc finger protein 319"/>
    <property type="match status" value="1"/>
</dbReference>
<feature type="compositionally biased region" description="Basic and acidic residues" evidence="12">
    <location>
        <begin position="396"/>
        <end position="418"/>
    </location>
</feature>
<dbReference type="InterPro" id="IPR036236">
    <property type="entry name" value="Znf_C2H2_sf"/>
</dbReference>
<name>A0AAV2YKU7_9STRA</name>
<feature type="compositionally biased region" description="Polar residues" evidence="12">
    <location>
        <begin position="34"/>
        <end position="51"/>
    </location>
</feature>
<evidence type="ECO:0000256" key="9">
    <source>
        <dbReference type="ARBA" id="ARBA00023163"/>
    </source>
</evidence>
<evidence type="ECO:0000313" key="15">
    <source>
        <dbReference type="Proteomes" id="UP001146120"/>
    </source>
</evidence>
<feature type="region of interest" description="Disordered" evidence="12">
    <location>
        <begin position="221"/>
        <end position="266"/>
    </location>
</feature>
<comment type="subcellular location">
    <subcellularLocation>
        <location evidence="1">Nucleus</location>
    </subcellularLocation>
</comment>